<keyword evidence="2" id="KW-0732">Signal</keyword>
<gene>
    <name evidence="3" type="ORF">CYCCA115_LOCUS9457</name>
</gene>
<feature type="region of interest" description="Disordered" evidence="1">
    <location>
        <begin position="526"/>
        <end position="567"/>
    </location>
</feature>
<comment type="caution">
    <text evidence="3">The sequence shown here is derived from an EMBL/GenBank/DDBJ whole genome shotgun (WGS) entry which is preliminary data.</text>
</comment>
<proteinExistence type="predicted"/>
<reference evidence="3" key="1">
    <citation type="submission" date="2023-08" db="EMBL/GenBank/DDBJ databases">
        <authorList>
            <person name="Audoor S."/>
            <person name="Bilcke G."/>
        </authorList>
    </citation>
    <scope>NUCLEOTIDE SEQUENCE</scope>
</reference>
<organism evidence="3 4">
    <name type="scientific">Cylindrotheca closterium</name>
    <dbReference type="NCBI Taxonomy" id="2856"/>
    <lineage>
        <taxon>Eukaryota</taxon>
        <taxon>Sar</taxon>
        <taxon>Stramenopiles</taxon>
        <taxon>Ochrophyta</taxon>
        <taxon>Bacillariophyta</taxon>
        <taxon>Bacillariophyceae</taxon>
        <taxon>Bacillariophycidae</taxon>
        <taxon>Bacillariales</taxon>
        <taxon>Bacillariaceae</taxon>
        <taxon>Cylindrotheca</taxon>
    </lineage>
</organism>
<feature type="compositionally biased region" description="Basic and acidic residues" evidence="1">
    <location>
        <begin position="549"/>
        <end position="567"/>
    </location>
</feature>
<feature type="signal peptide" evidence="2">
    <location>
        <begin position="1"/>
        <end position="26"/>
    </location>
</feature>
<dbReference type="CDD" id="cd04508">
    <property type="entry name" value="Tudor_SF"/>
    <property type="match status" value="1"/>
</dbReference>
<evidence type="ECO:0000256" key="1">
    <source>
        <dbReference type="SAM" id="MobiDB-lite"/>
    </source>
</evidence>
<evidence type="ECO:0000313" key="3">
    <source>
        <dbReference type="EMBL" id="CAJ1945311.1"/>
    </source>
</evidence>
<feature type="chain" id="PRO_5042217330" evidence="2">
    <location>
        <begin position="27"/>
        <end position="567"/>
    </location>
</feature>
<dbReference type="AlphaFoldDB" id="A0AAD2FJM5"/>
<dbReference type="EMBL" id="CAKOGP040001347">
    <property type="protein sequence ID" value="CAJ1945311.1"/>
    <property type="molecule type" value="Genomic_DNA"/>
</dbReference>
<name>A0AAD2FJM5_9STRA</name>
<keyword evidence="4" id="KW-1185">Reference proteome</keyword>
<sequence length="567" mass="65163">MRVRPHHLQCFLFGLLALIGLQIALFDKIFECAGDVDEGVPLRFRNLRHGDTVDLIHGQADENSVDEDFEAASGCILVCDDNHFLIEWIAYHYHVLNLRTLIVTSDPNSRTSPQPVLDRWKGLIDIQYWDESRFLDPDDITWLERSKKLQMHRLRQRSFNKECLRELKRRDKGWTILTDTDEFVTLNPKLNDTRYESLYTSNLTSIREPGSVMDYLKDIAIPNENISAFTPCIPIHRWQFSSRESTPEEVEKDVPAEFQGSDFLTLRWRRFGAEMKYFQTMRGDTCGIQRRAGPVKTIIDLSRLRLVDLFHEDVEGGPHRPLESICGLYDAFVTPGYVALVIHHFLGRLDQWTYRVTDNRGAGYRLARFKDMNDYIGLWKSDHLRLWLQGFVESVGENEASRLLADVGKLQPLPGQLASPSFNKTLEEDDTKTPKYEVGDIVLADWRNYGQWDWAHITAVFDGGFYNVMFIHDCSEDLGLGTERLKKSGRAYRTNLTYEELMAKGNPAAIVGYTDNVPAWVRTQQVSVEARADEDDDASEEDEAEVDEANEKEGGEESSDSKESNDE</sequence>
<accession>A0AAD2FJM5</accession>
<protein>
    <submittedName>
        <fullName evidence="3">Uncharacterized protein</fullName>
    </submittedName>
</protein>
<dbReference type="Proteomes" id="UP001295423">
    <property type="component" value="Unassembled WGS sequence"/>
</dbReference>
<evidence type="ECO:0000313" key="4">
    <source>
        <dbReference type="Proteomes" id="UP001295423"/>
    </source>
</evidence>
<feature type="compositionally biased region" description="Acidic residues" evidence="1">
    <location>
        <begin position="532"/>
        <end position="548"/>
    </location>
</feature>
<evidence type="ECO:0000256" key="2">
    <source>
        <dbReference type="SAM" id="SignalP"/>
    </source>
</evidence>